<reference evidence="1" key="1">
    <citation type="submission" date="2021-01" db="EMBL/GenBank/DDBJ databases">
        <authorList>
            <consortium name="Genoscope - CEA"/>
            <person name="William W."/>
        </authorList>
    </citation>
    <scope>NUCLEOTIDE SEQUENCE</scope>
</reference>
<organism evidence="1 2">
    <name type="scientific">Paramecium pentaurelia</name>
    <dbReference type="NCBI Taxonomy" id="43138"/>
    <lineage>
        <taxon>Eukaryota</taxon>
        <taxon>Sar</taxon>
        <taxon>Alveolata</taxon>
        <taxon>Ciliophora</taxon>
        <taxon>Intramacronucleata</taxon>
        <taxon>Oligohymenophorea</taxon>
        <taxon>Peniculida</taxon>
        <taxon>Parameciidae</taxon>
        <taxon>Paramecium</taxon>
    </lineage>
</organism>
<protein>
    <submittedName>
        <fullName evidence="1">Uncharacterized protein</fullName>
    </submittedName>
</protein>
<proteinExistence type="predicted"/>
<dbReference type="Proteomes" id="UP000689195">
    <property type="component" value="Unassembled WGS sequence"/>
</dbReference>
<dbReference type="OrthoDB" id="305605at2759"/>
<dbReference type="AlphaFoldDB" id="A0A8S1RWZ1"/>
<dbReference type="EMBL" id="CAJJDO010000001">
    <property type="protein sequence ID" value="CAD8131962.1"/>
    <property type="molecule type" value="Genomic_DNA"/>
</dbReference>
<evidence type="ECO:0000313" key="2">
    <source>
        <dbReference type="Proteomes" id="UP000689195"/>
    </source>
</evidence>
<gene>
    <name evidence="1" type="ORF">PPENT_87.1.T0010373</name>
</gene>
<accession>A0A8S1RWZ1</accession>
<evidence type="ECO:0000313" key="1">
    <source>
        <dbReference type="EMBL" id="CAD8131962.1"/>
    </source>
</evidence>
<keyword evidence="2" id="KW-1185">Reference proteome</keyword>
<comment type="caution">
    <text evidence="1">The sequence shown here is derived from an EMBL/GenBank/DDBJ whole genome shotgun (WGS) entry which is preliminary data.</text>
</comment>
<sequence>MQQSHFYYDMFKIISLLFQQDLINKQEKDELKFMVLESQSELMFQLQAIYRSSVKGKQLHMVHAIKNYIDSHRQGSPRNSSPRSSRYLEASRMWSIYEENEEEERDNEIKLIGIRR</sequence>
<name>A0A8S1RWZ1_9CILI</name>